<evidence type="ECO:0000259" key="2">
    <source>
        <dbReference type="Pfam" id="PF02120"/>
    </source>
</evidence>
<proteinExistence type="predicted"/>
<feature type="region of interest" description="Disordered" evidence="1">
    <location>
        <begin position="1"/>
        <end position="44"/>
    </location>
</feature>
<protein>
    <submittedName>
        <fullName evidence="3">Hook-length control protein FliK</fullName>
    </submittedName>
</protein>
<dbReference type="STRING" id="99656.SAMN05421659_11638"/>
<dbReference type="InterPro" id="IPR038610">
    <property type="entry name" value="FliK-like_C_sf"/>
</dbReference>
<dbReference type="Proteomes" id="UP000199701">
    <property type="component" value="Unassembled WGS sequence"/>
</dbReference>
<organism evidence="3 4">
    <name type="scientific">[Clostridium] fimetarium</name>
    <dbReference type="NCBI Taxonomy" id="99656"/>
    <lineage>
        <taxon>Bacteria</taxon>
        <taxon>Bacillati</taxon>
        <taxon>Bacillota</taxon>
        <taxon>Clostridia</taxon>
        <taxon>Lachnospirales</taxon>
        <taxon>Lachnospiraceae</taxon>
    </lineage>
</organism>
<dbReference type="OrthoDB" id="1938931at2"/>
<keyword evidence="4" id="KW-1185">Reference proteome</keyword>
<dbReference type="EMBL" id="FOJI01000016">
    <property type="protein sequence ID" value="SEW40657.1"/>
    <property type="molecule type" value="Genomic_DNA"/>
</dbReference>
<feature type="compositionally biased region" description="Polar residues" evidence="1">
    <location>
        <begin position="1"/>
        <end position="15"/>
    </location>
</feature>
<dbReference type="Pfam" id="PF02120">
    <property type="entry name" value="Flg_hook"/>
    <property type="match status" value="1"/>
</dbReference>
<dbReference type="RefSeq" id="WP_092456415.1">
    <property type="nucleotide sequence ID" value="NZ_FOJI01000016.1"/>
</dbReference>
<accession>A0A1I0RIA7</accession>
<dbReference type="InterPro" id="IPR021136">
    <property type="entry name" value="Flagellar_hook_control-like_C"/>
</dbReference>
<evidence type="ECO:0000313" key="4">
    <source>
        <dbReference type="Proteomes" id="UP000199701"/>
    </source>
</evidence>
<feature type="compositionally biased region" description="Low complexity" evidence="1">
    <location>
        <begin position="16"/>
        <end position="44"/>
    </location>
</feature>
<sequence length="589" mass="65019">MNLNIGNFTSNTTNDNNAKSNTVTSNTTNSNAATSNTSGNINVNNNTVTISGATAATALAVLKNMLVGDTFSGHITNIKGNDIILQLNNGMSFPATLLGSSNLSVGQNITFMINNNSNNKISIKPLMLDQQELVIVNRALEASNLPFSENNVQLVKQLLMQNMSIDTNTLNNLSKEINKFSSANIDTIVSLSKLDIPITEENIKQFEAYKSYEHSISNDMNTLSKSFGDFLSSSLNKNGINDAVNLSQKLIDILYNTNTSSANNSNMNTNSNINDSNINNGNANNSMNTVDINKALLSEQGNNMAGNSENNAESINKFISTQSRKDLAQNMIETFGKEASFGVVEDLKSGNLSAKSLLENINQLVKDNPMLNKDGLDKLFQSKEFSEIIRMIVRDKMRITPENVKNSDGIKEFYKRVREDVSHLSDVASQSDKESSFSKSLDGLKNNIDFMNDLNKNMSYFQLPIKFSAGDAESELYVFTNKKKSSDKTDTLSALLHLDMENLGPLDVFIKLAGKNISTNFCLESENMLDFVYSHIDQLNSKLESLGYNVNFEMTVREDDKLGIDFVQDFLDQSKSAFIPSQFIFDTKA</sequence>
<reference evidence="3 4" key="1">
    <citation type="submission" date="2016-10" db="EMBL/GenBank/DDBJ databases">
        <authorList>
            <person name="de Groot N.N."/>
        </authorList>
    </citation>
    <scope>NUCLEOTIDE SEQUENCE [LARGE SCALE GENOMIC DNA]</scope>
    <source>
        <strain evidence="3 4">DSM 9179</strain>
    </source>
</reference>
<feature type="domain" description="Flagellar hook-length control protein-like C-terminal" evidence="2">
    <location>
        <begin position="482"/>
        <end position="560"/>
    </location>
</feature>
<dbReference type="Gene3D" id="3.30.750.140">
    <property type="match status" value="1"/>
</dbReference>
<evidence type="ECO:0000313" key="3">
    <source>
        <dbReference type="EMBL" id="SEW40657.1"/>
    </source>
</evidence>
<dbReference type="AlphaFoldDB" id="A0A1I0RIA7"/>
<name>A0A1I0RIA7_9FIRM</name>
<evidence type="ECO:0000256" key="1">
    <source>
        <dbReference type="SAM" id="MobiDB-lite"/>
    </source>
</evidence>
<gene>
    <name evidence="3" type="ORF">SAMN05421659_11638</name>
</gene>